<reference evidence="2 3" key="1">
    <citation type="submission" date="2018-12" db="EMBL/GenBank/DDBJ databases">
        <title>Draft genome sequence of Xylaria grammica IHI A82.</title>
        <authorList>
            <person name="Buettner E."/>
            <person name="Kellner H."/>
        </authorList>
    </citation>
    <scope>NUCLEOTIDE SEQUENCE [LARGE SCALE GENOMIC DNA]</scope>
    <source>
        <strain evidence="2 3">IHI A82</strain>
    </source>
</reference>
<keyword evidence="3" id="KW-1185">Reference proteome</keyword>
<accession>A0A439D9F0</accession>
<evidence type="ECO:0000313" key="2">
    <source>
        <dbReference type="EMBL" id="RWA11039.1"/>
    </source>
</evidence>
<dbReference type="InterPro" id="IPR052895">
    <property type="entry name" value="HetReg/Transcr_Mod"/>
</dbReference>
<sequence length="677" mass="77462">MESEIDLCAEAALEKKRPSHYGPIDRSRSEIRLLAIQPSRNKNSIVSCSLKTVSLYDDTEYVALSYVWGTPEKTHDIFLNGTKTLVTRSLALMLLHIRNSVLAASESWGVSERIPSLFWADAVCINQEDETEKSYQVTLMRTIYQNAFMVISWMGPDDDGLISLAIKWLSLIASELRKKLRRKPDNDVFSWMREYPDIFRTGDGYPLDNKIWNAIHDFLHLPYWRRIWILQEMVLARDLWMVIGDVCINYDSLIMVWRWSEIIRHHRMGKPSFFPAPLWNRLALPGWVGWEVLQTVFGYRGIVSGNPKNPDVNARKLSALLYTQSYRATNPRDKIYGLLGLIQTDITPDYSKPVADLYSEAAEKLLKEVGSLEPLNLAGIHNIDTTAFGLPSWVPNWHDISMGDRKTMPPQPYRADDGIKDFLSGDAFEVVDRTLHAYGFVCESVDRVEPDFDNRAFFQFCCDYASRDAGGDVYITGIPRLQAIFRTVCMDVDPKSMARFSRAPHRFAFEFIRDIIPEDDILNGAALLRRLGFHPGEEFLESYRRRFYDTAGVDEGELHLLMEVSLRFDEIHGPYDFLRLWLHVKQSVLSDFTVYAQIIRALSHRFFHTANGYLGLGPPATLPGDLVCVLGGCTMPLVLRRVDSHYLLVGQCHVLGLMDGEGVQRIGRDEIVEFQIV</sequence>
<dbReference type="Proteomes" id="UP000286045">
    <property type="component" value="Unassembled WGS sequence"/>
</dbReference>
<comment type="caution">
    <text evidence="2">The sequence shown here is derived from an EMBL/GenBank/DDBJ whole genome shotgun (WGS) entry which is preliminary data.</text>
</comment>
<dbReference type="PANTHER" id="PTHR24148">
    <property type="entry name" value="ANKYRIN REPEAT DOMAIN-CONTAINING PROTEIN 39 HOMOLOG-RELATED"/>
    <property type="match status" value="1"/>
</dbReference>
<dbReference type="STRING" id="363999.A0A439D9F0"/>
<proteinExistence type="predicted"/>
<dbReference type="PANTHER" id="PTHR24148:SF73">
    <property type="entry name" value="HET DOMAIN PROTEIN (AFU_ORTHOLOGUE AFUA_8G01020)"/>
    <property type="match status" value="1"/>
</dbReference>
<dbReference type="Pfam" id="PF26639">
    <property type="entry name" value="Het-6_barrel"/>
    <property type="match status" value="1"/>
</dbReference>
<dbReference type="Pfam" id="PF06985">
    <property type="entry name" value="HET"/>
    <property type="match status" value="1"/>
</dbReference>
<feature type="domain" description="Heterokaryon incompatibility" evidence="1">
    <location>
        <begin position="61"/>
        <end position="232"/>
    </location>
</feature>
<evidence type="ECO:0000313" key="3">
    <source>
        <dbReference type="Proteomes" id="UP000286045"/>
    </source>
</evidence>
<evidence type="ECO:0000259" key="1">
    <source>
        <dbReference type="Pfam" id="PF06985"/>
    </source>
</evidence>
<dbReference type="EMBL" id="RYZI01000092">
    <property type="protein sequence ID" value="RWA11039.1"/>
    <property type="molecule type" value="Genomic_DNA"/>
</dbReference>
<dbReference type="InterPro" id="IPR010730">
    <property type="entry name" value="HET"/>
</dbReference>
<gene>
    <name evidence="2" type="ORF">EKO27_g4057</name>
</gene>
<protein>
    <recommendedName>
        <fullName evidence="1">Heterokaryon incompatibility domain-containing protein</fullName>
    </recommendedName>
</protein>
<organism evidence="2 3">
    <name type="scientific">Xylaria grammica</name>
    <dbReference type="NCBI Taxonomy" id="363999"/>
    <lineage>
        <taxon>Eukaryota</taxon>
        <taxon>Fungi</taxon>
        <taxon>Dikarya</taxon>
        <taxon>Ascomycota</taxon>
        <taxon>Pezizomycotina</taxon>
        <taxon>Sordariomycetes</taxon>
        <taxon>Xylariomycetidae</taxon>
        <taxon>Xylariales</taxon>
        <taxon>Xylariaceae</taxon>
        <taxon>Xylaria</taxon>
    </lineage>
</organism>
<name>A0A439D9F0_9PEZI</name>
<dbReference type="AlphaFoldDB" id="A0A439D9F0"/>